<dbReference type="EC" id="6.3.5.4" evidence="3"/>
<evidence type="ECO:0000256" key="2">
    <source>
        <dbReference type="ARBA" id="ARBA00005752"/>
    </source>
</evidence>
<dbReference type="GO" id="GO:0006529">
    <property type="term" value="P:asparagine biosynthetic process"/>
    <property type="evidence" value="ECO:0007669"/>
    <property type="project" value="UniProtKB-KW"/>
</dbReference>
<comment type="catalytic activity">
    <reaction evidence="8">
        <text>L-aspartate + L-glutamine + ATP + H2O = L-asparagine + L-glutamate + AMP + diphosphate + H(+)</text>
        <dbReference type="Rhea" id="RHEA:12228"/>
        <dbReference type="ChEBI" id="CHEBI:15377"/>
        <dbReference type="ChEBI" id="CHEBI:15378"/>
        <dbReference type="ChEBI" id="CHEBI:29985"/>
        <dbReference type="ChEBI" id="CHEBI:29991"/>
        <dbReference type="ChEBI" id="CHEBI:30616"/>
        <dbReference type="ChEBI" id="CHEBI:33019"/>
        <dbReference type="ChEBI" id="CHEBI:58048"/>
        <dbReference type="ChEBI" id="CHEBI:58359"/>
        <dbReference type="ChEBI" id="CHEBI:456215"/>
        <dbReference type="EC" id="6.3.5.4"/>
    </reaction>
</comment>
<feature type="domain" description="Glutamine amidotransferase type-2" evidence="10">
    <location>
        <begin position="2"/>
        <end position="217"/>
    </location>
</feature>
<dbReference type="SUPFAM" id="SSF52402">
    <property type="entry name" value="Adenine nucleotide alpha hydrolases-like"/>
    <property type="match status" value="1"/>
</dbReference>
<comment type="caution">
    <text evidence="11">The sequence shown here is derived from an EMBL/GenBank/DDBJ whole genome shotgun (WGS) entry which is preliminary data.</text>
</comment>
<proteinExistence type="inferred from homology"/>
<evidence type="ECO:0000256" key="3">
    <source>
        <dbReference type="ARBA" id="ARBA00012737"/>
    </source>
</evidence>
<sequence length="664" mass="77714">MSAITGIIHFNNEPVSIEHGTRLMGNLQKYPADDIQIWRKENAFLGCHAQWITPESVGEQLPFYNYEKQLVITADAIIDNRDELFEKLQVDYADRKNMTDSELILLSYEKWGEAAPKYLVGDFAFMIWDEKKQILFGARDFSGSRTLYFYRSENKFAFCTIIKPLFTLPYVEKTLNEQWIAEFLVIPVNFESVDPQLTVYKYIEQVPPSHTVLVKDGKVEFSRYYIPTAGKMLNLKSNEEYEEAFREVYQSAVKARLRTHHEVGAHLSGGLDSGSVVSFAAKDLRAENKKLHTFSYVPVEGFEDWTHKGRIADERPFIQSTVGHVGNIQDYYLALPERSPLSEIDDWLETMEMPYKFFENTFWLSGVYEKASQHEIGVLLSGQRGNWTVSWGPMLDYQAMLLKKLHWIRFYRELHLYSRNLGVKKARVFEVVRRKAFPYLFQLLSSEEQDVFPIIINPEFAKKMNVFDRLKEQDVDITGTSSATAYDMKREQFEKPYYWSINGTYETKLSLRYALWDRDPTNDLRIIQFCLSVPEEQYVQNGLDRSLIRRATKNFLPDKVRLNQRVRGVQGADGVYRMTPFWNEFIEEVQELSVDPIISEFLNVEVIKKAISKICKEPRPEYAFDLDFRILMRSLIFYRFIKKFNMKGGDTYEKGMETTCIRST</sequence>
<protein>
    <recommendedName>
        <fullName evidence="3">asparagine synthase (glutamine-hydrolyzing)</fullName>
        <ecNumber evidence="3">6.3.5.4</ecNumber>
    </recommendedName>
</protein>
<dbReference type="GO" id="GO:0004066">
    <property type="term" value="F:asparagine synthase (glutamine-hydrolyzing) activity"/>
    <property type="evidence" value="ECO:0007669"/>
    <property type="project" value="UniProtKB-EC"/>
</dbReference>
<evidence type="ECO:0000256" key="1">
    <source>
        <dbReference type="ARBA" id="ARBA00005187"/>
    </source>
</evidence>
<evidence type="ECO:0000259" key="10">
    <source>
        <dbReference type="PROSITE" id="PS51278"/>
    </source>
</evidence>
<evidence type="ECO:0000256" key="9">
    <source>
        <dbReference type="PIRSR" id="PIRSR001589-2"/>
    </source>
</evidence>
<dbReference type="EMBL" id="LCYN01000004">
    <property type="protein sequence ID" value="KKZ98810.1"/>
    <property type="molecule type" value="Genomic_DNA"/>
</dbReference>
<dbReference type="GO" id="GO:0005524">
    <property type="term" value="F:ATP binding"/>
    <property type="evidence" value="ECO:0007669"/>
    <property type="project" value="UniProtKB-KW"/>
</dbReference>
<dbReference type="Gene3D" id="3.40.50.620">
    <property type="entry name" value="HUPs"/>
    <property type="match status" value="2"/>
</dbReference>
<dbReference type="PROSITE" id="PS51278">
    <property type="entry name" value="GATASE_TYPE_2"/>
    <property type="match status" value="1"/>
</dbReference>
<keyword evidence="7" id="KW-0315">Glutamine amidotransferase</keyword>
<dbReference type="Pfam" id="PF13537">
    <property type="entry name" value="GATase_7"/>
    <property type="match status" value="1"/>
</dbReference>
<comment type="pathway">
    <text evidence="1">Amino-acid biosynthesis; L-asparagine biosynthesis; L-asparagine from L-aspartate (L-Gln route): step 1/1.</text>
</comment>
<keyword evidence="5 9" id="KW-0067">ATP-binding</keyword>
<dbReference type="PANTHER" id="PTHR43284">
    <property type="entry name" value="ASPARAGINE SYNTHETASE (GLUTAMINE-HYDROLYZING)"/>
    <property type="match status" value="1"/>
</dbReference>
<keyword evidence="4 9" id="KW-0547">Nucleotide-binding</keyword>
<keyword evidence="6" id="KW-0061">Asparagine biosynthesis</keyword>
<dbReference type="InterPro" id="IPR001962">
    <property type="entry name" value="Asn_synthase"/>
</dbReference>
<dbReference type="SUPFAM" id="SSF56235">
    <property type="entry name" value="N-terminal nucleophile aminohydrolases (Ntn hydrolases)"/>
    <property type="match status" value="1"/>
</dbReference>
<evidence type="ECO:0000256" key="6">
    <source>
        <dbReference type="ARBA" id="ARBA00022888"/>
    </source>
</evidence>
<dbReference type="InterPro" id="IPR014729">
    <property type="entry name" value="Rossmann-like_a/b/a_fold"/>
</dbReference>
<dbReference type="PATRIC" id="fig|1396.433.peg.2274"/>
<evidence type="ECO:0000256" key="8">
    <source>
        <dbReference type="ARBA" id="ARBA00048741"/>
    </source>
</evidence>
<dbReference type="AlphaFoldDB" id="A0A0G8CG99"/>
<dbReference type="Pfam" id="PF00733">
    <property type="entry name" value="Asn_synthase"/>
    <property type="match status" value="1"/>
</dbReference>
<dbReference type="PIRSF" id="PIRSF001589">
    <property type="entry name" value="Asn_synthetase_glu-h"/>
    <property type="match status" value="1"/>
</dbReference>
<feature type="binding site" evidence="9">
    <location>
        <position position="297"/>
    </location>
    <ligand>
        <name>ATP</name>
        <dbReference type="ChEBI" id="CHEBI:30616"/>
    </ligand>
</feature>
<evidence type="ECO:0000313" key="12">
    <source>
        <dbReference type="Proteomes" id="UP000035350"/>
    </source>
</evidence>
<dbReference type="PANTHER" id="PTHR43284:SF1">
    <property type="entry name" value="ASPARAGINE SYNTHETASE"/>
    <property type="match status" value="1"/>
</dbReference>
<feature type="binding site" evidence="9">
    <location>
        <position position="100"/>
    </location>
    <ligand>
        <name>L-glutamine</name>
        <dbReference type="ChEBI" id="CHEBI:58359"/>
    </ligand>
</feature>
<dbReference type="InterPro" id="IPR051786">
    <property type="entry name" value="ASN_synthetase/amidase"/>
</dbReference>
<evidence type="ECO:0000256" key="4">
    <source>
        <dbReference type="ARBA" id="ARBA00022741"/>
    </source>
</evidence>
<accession>A0A0G8CG99</accession>
<dbReference type="Gene3D" id="3.60.20.10">
    <property type="entry name" value="Glutamine Phosphoribosylpyrophosphate, subunit 1, domain 1"/>
    <property type="match status" value="1"/>
</dbReference>
<comment type="similarity">
    <text evidence="2">Belongs to the asparagine synthetase family.</text>
</comment>
<keyword evidence="11" id="KW-0436">Ligase</keyword>
<reference evidence="12" key="2">
    <citation type="submission" date="2015-04" db="EMBL/GenBank/DDBJ databases">
        <title>Draft Genome Sequences of Eight Spore-Forming Food Isolates of Bacillus cereus Genome sequencing.</title>
        <authorList>
            <person name="Krawcyk A.O."/>
            <person name="de Jong A."/>
            <person name="Eijlander R.T."/>
            <person name="Berendsen E.M."/>
            <person name="Holsappel S."/>
            <person name="Wells-Bennik M."/>
            <person name="Kuipers O.P."/>
        </authorList>
    </citation>
    <scope>NUCLEOTIDE SEQUENCE [LARGE SCALE GENOMIC DNA]</scope>
    <source>
        <strain evidence="12">B4147</strain>
    </source>
</reference>
<evidence type="ECO:0000256" key="5">
    <source>
        <dbReference type="ARBA" id="ARBA00022840"/>
    </source>
</evidence>
<dbReference type="InterPro" id="IPR006426">
    <property type="entry name" value="Asn_synth_AEB"/>
</dbReference>
<gene>
    <name evidence="11" type="ORF">B4147_3393</name>
</gene>
<dbReference type="InterPro" id="IPR017932">
    <property type="entry name" value="GATase_2_dom"/>
</dbReference>
<organism evidence="11 12">
    <name type="scientific">Bacillus wiedmannii</name>
    <dbReference type="NCBI Taxonomy" id="1890302"/>
    <lineage>
        <taxon>Bacteria</taxon>
        <taxon>Bacillati</taxon>
        <taxon>Bacillota</taxon>
        <taxon>Bacilli</taxon>
        <taxon>Bacillales</taxon>
        <taxon>Bacillaceae</taxon>
        <taxon>Bacillus</taxon>
        <taxon>Bacillus cereus group</taxon>
    </lineage>
</organism>
<dbReference type="CDD" id="cd00712">
    <property type="entry name" value="AsnB"/>
    <property type="match status" value="1"/>
</dbReference>
<evidence type="ECO:0000313" key="11">
    <source>
        <dbReference type="EMBL" id="KKZ98810.1"/>
    </source>
</evidence>
<dbReference type="Proteomes" id="UP000035350">
    <property type="component" value="Unassembled WGS sequence"/>
</dbReference>
<dbReference type="InterPro" id="IPR033738">
    <property type="entry name" value="AsnB_N"/>
</dbReference>
<reference evidence="11 12" key="1">
    <citation type="journal article" date="2015" name="Genome Announc.">
        <title>Next-Generation Whole-Genome Sequencing of Eight Strains of Bacillus cereus, Isolated from Food.</title>
        <authorList>
            <person name="Krawczyk A.O."/>
            <person name="de Jong A."/>
            <person name="Eijlander R.T."/>
            <person name="Berendsen E.M."/>
            <person name="Holsappel S."/>
            <person name="Wells-Bennik M.H."/>
            <person name="Kuipers O.P."/>
        </authorList>
    </citation>
    <scope>NUCLEOTIDE SEQUENCE [LARGE SCALE GENOMIC DNA]</scope>
    <source>
        <strain evidence="11 12">B4147</strain>
    </source>
</reference>
<keyword evidence="6" id="KW-0028">Amino-acid biosynthesis</keyword>
<name>A0A0G8CG99_9BACI</name>
<evidence type="ECO:0000256" key="7">
    <source>
        <dbReference type="ARBA" id="ARBA00022962"/>
    </source>
</evidence>
<dbReference type="InterPro" id="IPR029055">
    <property type="entry name" value="Ntn_hydrolases_N"/>
</dbReference>